<dbReference type="PRINTS" id="PR00385">
    <property type="entry name" value="P450"/>
</dbReference>
<evidence type="ECO:0000313" key="10">
    <source>
        <dbReference type="Proteomes" id="UP000317650"/>
    </source>
</evidence>
<dbReference type="FunFam" id="1.10.630.10:FF:000008">
    <property type="entry name" value="Cytochrome P450 71D8"/>
    <property type="match status" value="1"/>
</dbReference>
<dbReference type="GO" id="GO:0016705">
    <property type="term" value="F:oxidoreductase activity, acting on paired donors, with incorporation or reduction of molecular oxygen"/>
    <property type="evidence" value="ECO:0007669"/>
    <property type="project" value="InterPro"/>
</dbReference>
<keyword evidence="5" id="KW-0560">Oxidoreductase</keyword>
<dbReference type="GO" id="GO:0004497">
    <property type="term" value="F:monooxygenase activity"/>
    <property type="evidence" value="ECO:0007669"/>
    <property type="project" value="UniProtKB-KW"/>
</dbReference>
<evidence type="ECO:0000256" key="3">
    <source>
        <dbReference type="ARBA" id="ARBA00022617"/>
    </source>
</evidence>
<dbReference type="InterPro" id="IPR017972">
    <property type="entry name" value="Cyt_P450_CS"/>
</dbReference>
<dbReference type="PRINTS" id="PR00463">
    <property type="entry name" value="EP450I"/>
</dbReference>
<keyword evidence="6 8" id="KW-0408">Iron</keyword>
<organism evidence="9 10">
    <name type="scientific">Musa balbisiana</name>
    <name type="common">Banana</name>
    <dbReference type="NCBI Taxonomy" id="52838"/>
    <lineage>
        <taxon>Eukaryota</taxon>
        <taxon>Viridiplantae</taxon>
        <taxon>Streptophyta</taxon>
        <taxon>Embryophyta</taxon>
        <taxon>Tracheophyta</taxon>
        <taxon>Spermatophyta</taxon>
        <taxon>Magnoliopsida</taxon>
        <taxon>Liliopsida</taxon>
        <taxon>Zingiberales</taxon>
        <taxon>Musaceae</taxon>
        <taxon>Musa</taxon>
    </lineage>
</organism>
<comment type="similarity">
    <text evidence="2">Belongs to the cytochrome P450 family.</text>
</comment>
<dbReference type="GO" id="GO:0016114">
    <property type="term" value="P:terpenoid biosynthetic process"/>
    <property type="evidence" value="ECO:0007669"/>
    <property type="project" value="UniProtKB-ARBA"/>
</dbReference>
<dbReference type="CDD" id="cd11072">
    <property type="entry name" value="CYP71-like"/>
    <property type="match status" value="2"/>
</dbReference>
<dbReference type="Proteomes" id="UP000317650">
    <property type="component" value="Chromosome 11"/>
</dbReference>
<evidence type="ECO:0000256" key="6">
    <source>
        <dbReference type="ARBA" id="ARBA00023004"/>
    </source>
</evidence>
<keyword evidence="3 8" id="KW-0349">Heme</keyword>
<dbReference type="SUPFAM" id="SSF48264">
    <property type="entry name" value="Cytochrome P450"/>
    <property type="match status" value="2"/>
</dbReference>
<dbReference type="STRING" id="52838.A0A4S8J6F0"/>
<evidence type="ECO:0000256" key="2">
    <source>
        <dbReference type="ARBA" id="ARBA00010617"/>
    </source>
</evidence>
<evidence type="ECO:0000256" key="8">
    <source>
        <dbReference type="PIRSR" id="PIRSR602401-1"/>
    </source>
</evidence>
<dbReference type="EMBL" id="PYDT01000007">
    <property type="protein sequence ID" value="THU57081.1"/>
    <property type="molecule type" value="Genomic_DNA"/>
</dbReference>
<keyword evidence="10" id="KW-1185">Reference proteome</keyword>
<dbReference type="GO" id="GO:0005506">
    <property type="term" value="F:iron ion binding"/>
    <property type="evidence" value="ECO:0007669"/>
    <property type="project" value="InterPro"/>
</dbReference>
<name>A0A4S8J6F0_MUSBA</name>
<evidence type="ECO:0000256" key="5">
    <source>
        <dbReference type="ARBA" id="ARBA00023002"/>
    </source>
</evidence>
<dbReference type="InterPro" id="IPR001128">
    <property type="entry name" value="Cyt_P450"/>
</dbReference>
<evidence type="ECO:0000313" key="9">
    <source>
        <dbReference type="EMBL" id="THU57081.1"/>
    </source>
</evidence>
<accession>A0A4S8J6F0</accession>
<evidence type="ECO:0000256" key="4">
    <source>
        <dbReference type="ARBA" id="ARBA00022723"/>
    </source>
</evidence>
<dbReference type="GO" id="GO:0020037">
    <property type="term" value="F:heme binding"/>
    <property type="evidence" value="ECO:0007669"/>
    <property type="project" value="InterPro"/>
</dbReference>
<dbReference type="InterPro" id="IPR002401">
    <property type="entry name" value="Cyt_P450_E_grp-I"/>
</dbReference>
<proteinExistence type="inferred from homology"/>
<dbReference type="FunFam" id="1.10.630.10:FF:000043">
    <property type="entry name" value="Cytochrome P450 99A2"/>
    <property type="match status" value="1"/>
</dbReference>
<comment type="cofactor">
    <cofactor evidence="1 8">
        <name>heme</name>
        <dbReference type="ChEBI" id="CHEBI:30413"/>
    </cofactor>
</comment>
<reference evidence="9 10" key="1">
    <citation type="journal article" date="2019" name="Nat. Plants">
        <title>Genome sequencing of Musa balbisiana reveals subgenome evolution and function divergence in polyploid bananas.</title>
        <authorList>
            <person name="Yao X."/>
        </authorList>
    </citation>
    <scope>NUCLEOTIDE SEQUENCE [LARGE SCALE GENOMIC DNA]</scope>
    <source>
        <strain evidence="10">cv. DH-PKW</strain>
        <tissue evidence="9">Leaves</tissue>
    </source>
</reference>
<dbReference type="PANTHER" id="PTHR47955:SF8">
    <property type="entry name" value="CYTOCHROME P450 71D11-LIKE"/>
    <property type="match status" value="1"/>
</dbReference>
<sequence length="958" mass="108947">MDLLQLPSVPIFLCSLLFFLFLTKKWIAKYKGPNTRLPPGPWNLPLIGSMHHLVGQLPFRALRHLARKHGPLMLVRIGQVDVAVASSREAAEEILQKHGDNFASRPALAATQIVLYGASDIGWSPFGPYWKQMRRLCFTELLGGKRTRFFSSIRTELTHELMRDISKSGTEPVNLSDKLFRLANAITCRAAFGKHREHRECFVSIVKDTFQVLGGFCLADTFPSLKFLDVLTGHMSHMHRLHHQIDVVLDEILKEHQDDAVTGDDGGRVEDLVDVLLRLKDDPRLEIPLTMDNIKAAILDMFVAGTEFSSTVVEWAMSELIRHPSIMERAHKEVREALKGKKRVEESDMDKLNYMKLIIKETLRLHPSLPLLPRLSRETSEVMGYKIEAGTRVFVNAWAICRDPQYWDDAESFKPERFEGSPIDFKGLDFEYLPFGAGRRICPAIEYGLTVVEVVLANLLFHFDWKLPNGMKPEELDMREKMALLVPRQTELKCLHLRIHLMDLLQLPSMPIFLCSLLFFLVLTKKCLAKFKGPNARLPPGPWNLPLIGGMHHLVGQLPFRALRHLARKHGPLMLVRIGQVDVAVASSREAAEEILHKQGDTFASRPALAATQVVLYGASDIGWSPFGPYWKQMRRLCFTELLGGKRTRFFSSIRTELTHELMRDISKSGTEPVNLSDKLFRLANAITCRAAFGKHREHRECFVSIVKDTFQVLGGFCLADTFPSLKFLDVLTGHMSHMHRLHHQIDVVLDEILKEHQDDAVTGDDGGRVEDLVDVLLRLKDDPQLEIPLTMDNIKAAILDMFVAGTETSSTVVEWAMSELIRHPSIMERAHKEVREALKGKKRVEESDMDKLNYMKLIIKETLRLHPSLPLLPRLCRETSEVMGYKIEAGTRVFVNAWAICRDPQYWDDAESFKPERFEGSPIDFKGFDFEYLPFGAGRRICPAIEYGLTVVEARPG</sequence>
<evidence type="ECO:0000256" key="1">
    <source>
        <dbReference type="ARBA" id="ARBA00001971"/>
    </source>
</evidence>
<keyword evidence="4 8" id="KW-0479">Metal-binding</keyword>
<protein>
    <submittedName>
        <fullName evidence="9">Uncharacterized protein</fullName>
    </submittedName>
</protein>
<dbReference type="PROSITE" id="PS00086">
    <property type="entry name" value="CYTOCHROME_P450"/>
    <property type="match status" value="2"/>
</dbReference>
<dbReference type="PANTHER" id="PTHR47955">
    <property type="entry name" value="CYTOCHROME P450 FAMILY 71 PROTEIN"/>
    <property type="match status" value="1"/>
</dbReference>
<gene>
    <name evidence="9" type="ORF">C4D60_Mb11t24010</name>
</gene>
<dbReference type="InterPro" id="IPR036396">
    <property type="entry name" value="Cyt_P450_sf"/>
</dbReference>
<dbReference type="Pfam" id="PF00067">
    <property type="entry name" value="p450"/>
    <property type="match status" value="2"/>
</dbReference>
<evidence type="ECO:0000256" key="7">
    <source>
        <dbReference type="ARBA" id="ARBA00023033"/>
    </source>
</evidence>
<comment type="caution">
    <text evidence="9">The sequence shown here is derived from an EMBL/GenBank/DDBJ whole genome shotgun (WGS) entry which is preliminary data.</text>
</comment>
<dbReference type="Gene3D" id="1.10.630.10">
    <property type="entry name" value="Cytochrome P450"/>
    <property type="match status" value="2"/>
</dbReference>
<feature type="binding site" description="axial binding residue" evidence="8">
    <location>
        <position position="442"/>
    </location>
    <ligand>
        <name>heme</name>
        <dbReference type="ChEBI" id="CHEBI:30413"/>
    </ligand>
    <ligandPart>
        <name>Fe</name>
        <dbReference type="ChEBI" id="CHEBI:18248"/>
    </ligandPart>
</feature>
<dbReference type="AlphaFoldDB" id="A0A4S8J6F0"/>
<keyword evidence="7" id="KW-0503">Monooxygenase</keyword>